<keyword evidence="8" id="KW-0175">Coiled coil</keyword>
<dbReference type="InterPro" id="IPR009038">
    <property type="entry name" value="GOLD_dom"/>
</dbReference>
<evidence type="ECO:0000313" key="11">
    <source>
        <dbReference type="EMBL" id="ODQ72805.1"/>
    </source>
</evidence>
<keyword evidence="3 7" id="KW-0812">Transmembrane</keyword>
<comment type="subcellular location">
    <subcellularLocation>
        <location evidence="1 7">Membrane</location>
        <topology evidence="1 7">Single-pass type I membrane protein</topology>
    </subcellularLocation>
</comment>
<dbReference type="GO" id="GO:0016020">
    <property type="term" value="C:membrane"/>
    <property type="evidence" value="ECO:0007669"/>
    <property type="project" value="UniProtKB-SubCell"/>
</dbReference>
<protein>
    <recommendedName>
        <fullName evidence="10">GOLD domain-containing protein</fullName>
    </recommendedName>
</protein>
<evidence type="ECO:0000256" key="4">
    <source>
        <dbReference type="ARBA" id="ARBA00022729"/>
    </source>
</evidence>
<reference evidence="11 12" key="1">
    <citation type="journal article" date="2016" name="Proc. Natl. Acad. Sci. U.S.A.">
        <title>Comparative genomics of biotechnologically important yeasts.</title>
        <authorList>
            <person name="Riley R."/>
            <person name="Haridas S."/>
            <person name="Wolfe K.H."/>
            <person name="Lopes M.R."/>
            <person name="Hittinger C.T."/>
            <person name="Goeker M."/>
            <person name="Salamov A.A."/>
            <person name="Wisecaver J.H."/>
            <person name="Long T.M."/>
            <person name="Calvey C.H."/>
            <person name="Aerts A.L."/>
            <person name="Barry K.W."/>
            <person name="Choi C."/>
            <person name="Clum A."/>
            <person name="Coughlan A.Y."/>
            <person name="Deshpande S."/>
            <person name="Douglass A.P."/>
            <person name="Hanson S.J."/>
            <person name="Klenk H.-P."/>
            <person name="LaButti K.M."/>
            <person name="Lapidus A."/>
            <person name="Lindquist E.A."/>
            <person name="Lipzen A.M."/>
            <person name="Meier-Kolthoff J.P."/>
            <person name="Ohm R.A."/>
            <person name="Otillar R.P."/>
            <person name="Pangilinan J.L."/>
            <person name="Peng Y."/>
            <person name="Rokas A."/>
            <person name="Rosa C.A."/>
            <person name="Scheuner C."/>
            <person name="Sibirny A.A."/>
            <person name="Slot J.C."/>
            <person name="Stielow J.B."/>
            <person name="Sun H."/>
            <person name="Kurtzman C.P."/>
            <person name="Blackwell M."/>
            <person name="Grigoriev I.V."/>
            <person name="Jeffries T.W."/>
        </authorList>
    </citation>
    <scope>NUCLEOTIDE SEQUENCE [LARGE SCALE GENOMIC DNA]</scope>
    <source>
        <strain evidence="11 12">NRRL Y-11557</strain>
    </source>
</reference>
<evidence type="ECO:0000256" key="2">
    <source>
        <dbReference type="ARBA" id="ARBA00007104"/>
    </source>
</evidence>
<dbReference type="Proteomes" id="UP000094385">
    <property type="component" value="Unassembled WGS sequence"/>
</dbReference>
<evidence type="ECO:0000313" key="12">
    <source>
        <dbReference type="Proteomes" id="UP000094385"/>
    </source>
</evidence>
<accession>A0A1E3Q516</accession>
<dbReference type="SMART" id="SM01190">
    <property type="entry name" value="EMP24_GP25L"/>
    <property type="match status" value="1"/>
</dbReference>
<dbReference type="PROSITE" id="PS50866">
    <property type="entry name" value="GOLD"/>
    <property type="match status" value="1"/>
</dbReference>
<keyword evidence="5 9" id="KW-1133">Transmembrane helix</keyword>
<evidence type="ECO:0000256" key="9">
    <source>
        <dbReference type="SAM" id="Phobius"/>
    </source>
</evidence>
<dbReference type="AlphaFoldDB" id="A0A1E3Q516"/>
<comment type="similarity">
    <text evidence="2 7">Belongs to the EMP24/GP25L family.</text>
</comment>
<feature type="domain" description="GOLD" evidence="10">
    <location>
        <begin position="33"/>
        <end position="132"/>
    </location>
</feature>
<evidence type="ECO:0000256" key="1">
    <source>
        <dbReference type="ARBA" id="ARBA00004479"/>
    </source>
</evidence>
<keyword evidence="6 9" id="KW-0472">Membrane</keyword>
<dbReference type="EMBL" id="KV454295">
    <property type="protein sequence ID" value="ODQ72805.1"/>
    <property type="molecule type" value="Genomic_DNA"/>
</dbReference>
<dbReference type="Pfam" id="PF01105">
    <property type="entry name" value="EMP24_GP25L"/>
    <property type="match status" value="1"/>
</dbReference>
<gene>
    <name evidence="11" type="ORF">LIPSTDRAFT_72441</name>
</gene>
<evidence type="ECO:0000256" key="8">
    <source>
        <dbReference type="SAM" id="Coils"/>
    </source>
</evidence>
<dbReference type="OrthoDB" id="3427at2759"/>
<feature type="transmembrane region" description="Helical" evidence="9">
    <location>
        <begin position="6"/>
        <end position="28"/>
    </location>
</feature>
<keyword evidence="4" id="KW-0732">Signal</keyword>
<dbReference type="PANTHER" id="PTHR22811">
    <property type="entry name" value="TRANSMEMBRANE EMP24 DOMAIN-CONTAINING PROTEIN"/>
    <property type="match status" value="1"/>
</dbReference>
<feature type="transmembrane region" description="Helical" evidence="9">
    <location>
        <begin position="190"/>
        <end position="209"/>
    </location>
</feature>
<dbReference type="InterPro" id="IPR015720">
    <property type="entry name" value="Emp24-like"/>
</dbReference>
<evidence type="ECO:0000259" key="10">
    <source>
        <dbReference type="PROSITE" id="PS50866"/>
    </source>
</evidence>
<proteinExistence type="inferred from homology"/>
<evidence type="ECO:0000256" key="5">
    <source>
        <dbReference type="ARBA" id="ARBA00022989"/>
    </source>
</evidence>
<feature type="coiled-coil region" evidence="8">
    <location>
        <begin position="148"/>
        <end position="175"/>
    </location>
</feature>
<dbReference type="STRING" id="675824.A0A1E3Q516"/>
<organism evidence="11 12">
    <name type="scientific">Lipomyces starkeyi NRRL Y-11557</name>
    <dbReference type="NCBI Taxonomy" id="675824"/>
    <lineage>
        <taxon>Eukaryota</taxon>
        <taxon>Fungi</taxon>
        <taxon>Dikarya</taxon>
        <taxon>Ascomycota</taxon>
        <taxon>Saccharomycotina</taxon>
        <taxon>Lipomycetes</taxon>
        <taxon>Lipomycetales</taxon>
        <taxon>Lipomycetaceae</taxon>
        <taxon>Lipomyces</taxon>
    </lineage>
</organism>
<evidence type="ECO:0000256" key="7">
    <source>
        <dbReference type="RuleBase" id="RU003827"/>
    </source>
</evidence>
<sequence>MRATVIPTITILVILMVTKGVEGLYFYLEGSERKCFLEELPQDTLVVGFYNAEEFVPETNVFVQPATLGVQITVEEVFDNNHRVVNQRGAAKGKFTFTAADSGEHRICFQTNVGGSGWFSRQAVRVNLDIAVGETGILAKDHTKSEQFTTLVEKVQELNHRLADIKREQVFQREREAEFRDESEKTNARVVRWSIIQLIVIAATCAWQLSHLRGFFVKQKLV</sequence>
<evidence type="ECO:0000256" key="3">
    <source>
        <dbReference type="ARBA" id="ARBA00022692"/>
    </source>
</evidence>
<evidence type="ECO:0000256" key="6">
    <source>
        <dbReference type="ARBA" id="ARBA00023136"/>
    </source>
</evidence>
<keyword evidence="12" id="KW-1185">Reference proteome</keyword>
<name>A0A1E3Q516_LIPST</name>